<dbReference type="SMART" id="SM01061">
    <property type="entry name" value="CAT_RBD"/>
    <property type="match status" value="1"/>
</dbReference>
<name>A0A3E0J3Z4_9BACI</name>
<accession>A0A3E0J3Z4</accession>
<evidence type="ECO:0000259" key="1">
    <source>
        <dbReference type="SMART" id="SM01061"/>
    </source>
</evidence>
<evidence type="ECO:0000313" key="3">
    <source>
        <dbReference type="Proteomes" id="UP000256305"/>
    </source>
</evidence>
<dbReference type="Gene3D" id="2.30.24.10">
    <property type="entry name" value="CAT RNA-binding domain"/>
    <property type="match status" value="1"/>
</dbReference>
<dbReference type="RefSeq" id="WP_115824498.1">
    <property type="nucleotide sequence ID" value="NZ_QUAE01000016.1"/>
</dbReference>
<feature type="domain" description="CAT RNA-binding" evidence="1">
    <location>
        <begin position="1"/>
        <end position="32"/>
    </location>
</feature>
<keyword evidence="3" id="KW-1185">Reference proteome</keyword>
<proteinExistence type="predicted"/>
<gene>
    <name evidence="2" type="ORF">DYE48_15915</name>
</gene>
<dbReference type="AlphaFoldDB" id="A0A3E0J3Z4"/>
<evidence type="ECO:0000313" key="2">
    <source>
        <dbReference type="EMBL" id="REJ07571.1"/>
    </source>
</evidence>
<dbReference type="SUPFAM" id="SSF50151">
    <property type="entry name" value="SacY-like RNA-binding domain"/>
    <property type="match status" value="1"/>
</dbReference>
<dbReference type="Proteomes" id="UP000256305">
    <property type="component" value="Unassembled WGS sequence"/>
</dbReference>
<protein>
    <recommendedName>
        <fullName evidence="1">CAT RNA-binding domain-containing protein</fullName>
    </recommendedName>
</protein>
<comment type="caution">
    <text evidence="2">The sequence shown here is derived from an EMBL/GenBank/DDBJ whole genome shotgun (WGS) entry which is preliminary data.</text>
</comment>
<dbReference type="GO" id="GO:0003723">
    <property type="term" value="F:RNA binding"/>
    <property type="evidence" value="ECO:0007669"/>
    <property type="project" value="InterPro"/>
</dbReference>
<dbReference type="Pfam" id="PF03123">
    <property type="entry name" value="CAT_RBD"/>
    <property type="match status" value="1"/>
</dbReference>
<dbReference type="InterPro" id="IPR004341">
    <property type="entry name" value="CAT_RNA-bd_dom"/>
</dbReference>
<sequence length="36" mass="4174">MIYNNKQEIIVRGRGIAFNKRVGEDIDEDKHFGRPG</sequence>
<organism evidence="2 3">
    <name type="scientific">Halobacillus trueperi</name>
    <dbReference type="NCBI Taxonomy" id="156205"/>
    <lineage>
        <taxon>Bacteria</taxon>
        <taxon>Bacillati</taxon>
        <taxon>Bacillota</taxon>
        <taxon>Bacilli</taxon>
        <taxon>Bacillales</taxon>
        <taxon>Bacillaceae</taxon>
        <taxon>Halobacillus</taxon>
    </lineage>
</organism>
<dbReference type="EMBL" id="QUAE01000016">
    <property type="protein sequence ID" value="REJ07571.1"/>
    <property type="molecule type" value="Genomic_DNA"/>
</dbReference>
<reference evidence="2 3" key="1">
    <citation type="submission" date="2018-08" db="EMBL/GenBank/DDBJ databases">
        <title>Genome sequence of Halobacillus trueperi KCTC 3686.</title>
        <authorList>
            <person name="Cho K.H."/>
            <person name="Kwak M.-J."/>
            <person name="Kim B.-Y."/>
            <person name="Chun J."/>
        </authorList>
    </citation>
    <scope>NUCLEOTIDE SEQUENCE [LARGE SCALE GENOMIC DNA]</scope>
    <source>
        <strain evidence="2 3">KCTC 3686</strain>
    </source>
</reference>
<dbReference type="InterPro" id="IPR036650">
    <property type="entry name" value="CAT_RNA-bd_dom_sf"/>
</dbReference>